<comment type="caution">
    <text evidence="1">The sequence shown here is derived from an EMBL/GenBank/DDBJ whole genome shotgun (WGS) entry which is preliminary data.</text>
</comment>
<reference evidence="2" key="1">
    <citation type="submission" date="2017-11" db="EMBL/GenBank/DDBJ databases">
        <authorList>
            <person name="Kuznetsova I."/>
            <person name="Sazanova A."/>
            <person name="Chirak E."/>
            <person name="Safronova V."/>
            <person name="Willems A."/>
        </authorList>
    </citation>
    <scope>NUCLEOTIDE SEQUENCE [LARGE SCALE GENOMIC DNA]</scope>
    <source>
        <strain evidence="2">STM 196</strain>
    </source>
</reference>
<keyword evidence="2" id="KW-1185">Reference proteome</keyword>
<evidence type="ECO:0000313" key="1">
    <source>
        <dbReference type="EMBL" id="PSH68580.1"/>
    </source>
</evidence>
<protein>
    <submittedName>
        <fullName evidence="1">Uncharacterized protein</fullName>
    </submittedName>
</protein>
<proteinExistence type="predicted"/>
<accession>A0A2P7BQ40</accession>
<dbReference type="EMBL" id="PGGO01000008">
    <property type="protein sequence ID" value="PSH68580.1"/>
    <property type="molecule type" value="Genomic_DNA"/>
</dbReference>
<organism evidence="1 2">
    <name type="scientific">Phyllobacterium brassicacearum</name>
    <dbReference type="NCBI Taxonomy" id="314235"/>
    <lineage>
        <taxon>Bacteria</taxon>
        <taxon>Pseudomonadati</taxon>
        <taxon>Pseudomonadota</taxon>
        <taxon>Alphaproteobacteria</taxon>
        <taxon>Hyphomicrobiales</taxon>
        <taxon>Phyllobacteriaceae</taxon>
        <taxon>Phyllobacterium</taxon>
    </lineage>
</organism>
<evidence type="ECO:0000313" key="2">
    <source>
        <dbReference type="Proteomes" id="UP000241444"/>
    </source>
</evidence>
<dbReference type="AlphaFoldDB" id="A0A2P7BQ40"/>
<name>A0A2P7BQ40_9HYPH</name>
<dbReference type="Proteomes" id="UP000241444">
    <property type="component" value="Unassembled WGS sequence"/>
</dbReference>
<gene>
    <name evidence="1" type="ORF">CU102_12510</name>
</gene>
<sequence length="107" mass="11069">MIASIAAAVALSGCATSPQTKAMLNDALAYRIANGSGYYPARQTAMNGMQPTTGSGLGSGNVQLNAYGLGMGMDQYGRAVPHDPMLQVTPNAYGLGVGMDHYGRQVR</sequence>